<proteinExistence type="predicted"/>
<dbReference type="EMBL" id="CAVMJV010000144">
    <property type="protein sequence ID" value="CAK5112596.1"/>
    <property type="molecule type" value="Genomic_DNA"/>
</dbReference>
<reference evidence="1" key="1">
    <citation type="submission" date="2023-11" db="EMBL/GenBank/DDBJ databases">
        <authorList>
            <person name="Poullet M."/>
        </authorList>
    </citation>
    <scope>NUCLEOTIDE SEQUENCE</scope>
    <source>
        <strain evidence="1">E1834</strain>
    </source>
</reference>
<evidence type="ECO:0000313" key="1">
    <source>
        <dbReference type="EMBL" id="CAK5112596.1"/>
    </source>
</evidence>
<sequence length="60" mass="6940">MFANVAVRKCRLSSLAFIPLNNKNKWLVGLFIHSQPVKKFFCLRSGLGESIYFLLFCIFL</sequence>
<protein>
    <submittedName>
        <fullName evidence="1">Uncharacterized protein</fullName>
    </submittedName>
</protein>
<evidence type="ECO:0000313" key="2">
    <source>
        <dbReference type="Proteomes" id="UP001497535"/>
    </source>
</evidence>
<comment type="caution">
    <text evidence="1">The sequence shown here is derived from an EMBL/GenBank/DDBJ whole genome shotgun (WGS) entry which is preliminary data.</text>
</comment>
<keyword evidence="2" id="KW-1185">Reference proteome</keyword>
<dbReference type="Proteomes" id="UP001497535">
    <property type="component" value="Unassembled WGS sequence"/>
</dbReference>
<organism evidence="1 2">
    <name type="scientific">Meloidogyne enterolobii</name>
    <name type="common">Root-knot nematode worm</name>
    <name type="synonym">Meloidogyne mayaguensis</name>
    <dbReference type="NCBI Taxonomy" id="390850"/>
    <lineage>
        <taxon>Eukaryota</taxon>
        <taxon>Metazoa</taxon>
        <taxon>Ecdysozoa</taxon>
        <taxon>Nematoda</taxon>
        <taxon>Chromadorea</taxon>
        <taxon>Rhabditida</taxon>
        <taxon>Tylenchina</taxon>
        <taxon>Tylenchomorpha</taxon>
        <taxon>Tylenchoidea</taxon>
        <taxon>Meloidogynidae</taxon>
        <taxon>Meloidogyninae</taxon>
        <taxon>Meloidogyne</taxon>
    </lineage>
</organism>
<name>A0ACB1AY18_MELEN</name>
<accession>A0ACB1AY18</accession>
<gene>
    <name evidence="1" type="ORF">MENTE1834_LOCUS44933</name>
</gene>